<comment type="similarity">
    <text evidence="1">Belongs to the short-chain dehydrogenases/reductases (SDR) family.</text>
</comment>
<keyword evidence="2" id="KW-0560">Oxidoreductase</keyword>
<dbReference type="Gene3D" id="3.40.50.720">
    <property type="entry name" value="NAD(P)-binding Rossmann-like Domain"/>
    <property type="match status" value="1"/>
</dbReference>
<dbReference type="SUPFAM" id="SSF51735">
    <property type="entry name" value="NAD(P)-binding Rossmann-fold domains"/>
    <property type="match status" value="1"/>
</dbReference>
<dbReference type="PRINTS" id="PR00081">
    <property type="entry name" value="GDHRDH"/>
</dbReference>
<organism evidence="3">
    <name type="scientific">marine metagenome</name>
    <dbReference type="NCBI Taxonomy" id="408172"/>
    <lineage>
        <taxon>unclassified sequences</taxon>
        <taxon>metagenomes</taxon>
        <taxon>ecological metagenomes</taxon>
    </lineage>
</organism>
<dbReference type="PANTHER" id="PTHR42760:SF133">
    <property type="entry name" value="3-OXOACYL-[ACYL-CARRIER-PROTEIN] REDUCTASE"/>
    <property type="match status" value="1"/>
</dbReference>
<accession>A0A381PKA0</accession>
<evidence type="ECO:0000313" key="3">
    <source>
        <dbReference type="EMBL" id="SUZ67421.1"/>
    </source>
</evidence>
<dbReference type="PANTHER" id="PTHR42760">
    <property type="entry name" value="SHORT-CHAIN DEHYDROGENASES/REDUCTASES FAMILY MEMBER"/>
    <property type="match status" value="1"/>
</dbReference>
<protein>
    <recommendedName>
        <fullName evidence="4">3-alpha-hydroxysteroid dehydrogenase</fullName>
    </recommendedName>
</protein>
<evidence type="ECO:0008006" key="4">
    <source>
        <dbReference type="Google" id="ProtNLM"/>
    </source>
</evidence>
<dbReference type="Pfam" id="PF13561">
    <property type="entry name" value="adh_short_C2"/>
    <property type="match status" value="1"/>
</dbReference>
<evidence type="ECO:0000256" key="1">
    <source>
        <dbReference type="ARBA" id="ARBA00006484"/>
    </source>
</evidence>
<dbReference type="InterPro" id="IPR036291">
    <property type="entry name" value="NAD(P)-bd_dom_sf"/>
</dbReference>
<gene>
    <name evidence="3" type="ORF">METZ01_LOCUS20275</name>
</gene>
<evidence type="ECO:0000256" key="2">
    <source>
        <dbReference type="ARBA" id="ARBA00023002"/>
    </source>
</evidence>
<name>A0A381PKA0_9ZZZZ</name>
<dbReference type="EMBL" id="UINC01001011">
    <property type="protein sequence ID" value="SUZ67421.1"/>
    <property type="molecule type" value="Genomic_DNA"/>
</dbReference>
<dbReference type="GO" id="GO:0016616">
    <property type="term" value="F:oxidoreductase activity, acting on the CH-OH group of donors, NAD or NADP as acceptor"/>
    <property type="evidence" value="ECO:0007669"/>
    <property type="project" value="TreeGrafter"/>
</dbReference>
<reference evidence="3" key="1">
    <citation type="submission" date="2018-05" db="EMBL/GenBank/DDBJ databases">
        <authorList>
            <person name="Lanie J.A."/>
            <person name="Ng W.-L."/>
            <person name="Kazmierczak K.M."/>
            <person name="Andrzejewski T.M."/>
            <person name="Davidsen T.M."/>
            <person name="Wayne K.J."/>
            <person name="Tettelin H."/>
            <person name="Glass J.I."/>
            <person name="Rusch D."/>
            <person name="Podicherti R."/>
            <person name="Tsui H.-C.T."/>
            <person name="Winkler M.E."/>
        </authorList>
    </citation>
    <scope>NUCLEOTIDE SEQUENCE</scope>
</reference>
<dbReference type="Pfam" id="PF00106">
    <property type="entry name" value="adh_short"/>
    <property type="match status" value="1"/>
</dbReference>
<dbReference type="AlphaFoldDB" id="A0A381PKA0"/>
<dbReference type="InterPro" id="IPR002347">
    <property type="entry name" value="SDR_fam"/>
</dbReference>
<sequence length="282" mass="30317">MSSTENLDRPVIVTGSSSGIGRAVCSRLTRAGTPVISVDQNDAPEDVDVAEHFCCDLSDPAAVEKLIQDLDNQFDPANFSSLVNVAGVPGTRPASTVLEVNLLAVRSLSRALAVRFSGGASIVNIGSISGNAWQQRLDVHRSLLELDDEQIRNWWRDRGRSIGVDPYTFSKEAVIVWSMLHAGELLGTGIRCNVVSPGPVETPLLPAFREQIGDERIDWVLSHSGRAAAPDEIAEAIEWLAIGESRWVNGHHLVVDGGYTSGLLSGWVDVANAPAPKVTHVE</sequence>
<proteinExistence type="inferred from homology"/>